<comment type="caution">
    <text evidence="2">The sequence shown here is derived from an EMBL/GenBank/DDBJ whole genome shotgun (WGS) entry which is preliminary data.</text>
</comment>
<name>A0A139H5E5_9PEZI</name>
<reference evidence="2 3" key="1">
    <citation type="submission" date="2015-07" db="EMBL/GenBank/DDBJ databases">
        <title>Comparative genomics of the Sigatoka disease complex on banana suggests a link between parallel evolutionary changes in Pseudocercospora fijiensis and Pseudocercospora eumusae and increased virulence on the banana host.</title>
        <authorList>
            <person name="Chang T.-C."/>
            <person name="Salvucci A."/>
            <person name="Crous P.W."/>
            <person name="Stergiopoulos I."/>
        </authorList>
    </citation>
    <scope>NUCLEOTIDE SEQUENCE [LARGE SCALE GENOMIC DNA]</scope>
    <source>
        <strain evidence="2 3">CBS 114824</strain>
    </source>
</reference>
<feature type="region of interest" description="Disordered" evidence="1">
    <location>
        <begin position="126"/>
        <end position="153"/>
    </location>
</feature>
<dbReference type="AlphaFoldDB" id="A0A139H5E5"/>
<dbReference type="OrthoDB" id="9876299at2759"/>
<dbReference type="SUPFAM" id="SSF51735">
    <property type="entry name" value="NAD(P)-binding Rossmann-fold domains"/>
    <property type="match status" value="1"/>
</dbReference>
<dbReference type="Gene3D" id="3.40.50.720">
    <property type="entry name" value="NAD(P)-binding Rossmann-like Domain"/>
    <property type="match status" value="1"/>
</dbReference>
<gene>
    <name evidence="2" type="ORF">AC578_5776</name>
</gene>
<dbReference type="Proteomes" id="UP000070133">
    <property type="component" value="Unassembled WGS sequence"/>
</dbReference>
<evidence type="ECO:0008006" key="4">
    <source>
        <dbReference type="Google" id="ProtNLM"/>
    </source>
</evidence>
<evidence type="ECO:0000313" key="3">
    <source>
        <dbReference type="Proteomes" id="UP000070133"/>
    </source>
</evidence>
<dbReference type="InterPro" id="IPR036291">
    <property type="entry name" value="NAD(P)-bd_dom_sf"/>
</dbReference>
<evidence type="ECO:0000256" key="1">
    <source>
        <dbReference type="SAM" id="MobiDB-lite"/>
    </source>
</evidence>
<dbReference type="EMBL" id="LFZN01000138">
    <property type="protein sequence ID" value="KXS97588.1"/>
    <property type="molecule type" value="Genomic_DNA"/>
</dbReference>
<sequence length="153" mass="16072">MSPISSGRPNVTVWCGSMMGITVPATPCVASPNFGTLDGQSSPWLSMTGSNTIVLISGANRGLGRGLLGKHLAQRNHIMIAAHRAPSPTTAKELQDLPAGPGSKVVTVKLDASVAEDAFNAVREIRLEPRQQSQMGGREKSKMAGSATRSTRH</sequence>
<accession>A0A139H5E5</accession>
<protein>
    <recommendedName>
        <fullName evidence="4">Ketoreductase (KR) domain-containing protein</fullName>
    </recommendedName>
</protein>
<keyword evidence="3" id="KW-1185">Reference proteome</keyword>
<organism evidence="2 3">
    <name type="scientific">Pseudocercospora eumusae</name>
    <dbReference type="NCBI Taxonomy" id="321146"/>
    <lineage>
        <taxon>Eukaryota</taxon>
        <taxon>Fungi</taxon>
        <taxon>Dikarya</taxon>
        <taxon>Ascomycota</taxon>
        <taxon>Pezizomycotina</taxon>
        <taxon>Dothideomycetes</taxon>
        <taxon>Dothideomycetidae</taxon>
        <taxon>Mycosphaerellales</taxon>
        <taxon>Mycosphaerellaceae</taxon>
        <taxon>Pseudocercospora</taxon>
    </lineage>
</organism>
<proteinExistence type="predicted"/>
<evidence type="ECO:0000313" key="2">
    <source>
        <dbReference type="EMBL" id="KXS97588.1"/>
    </source>
</evidence>